<dbReference type="AlphaFoldDB" id="A0A0N4VTN4"/>
<organism evidence="6">
    <name type="scientific">Haemonchus placei</name>
    <name type="common">Barber's pole worm</name>
    <dbReference type="NCBI Taxonomy" id="6290"/>
    <lineage>
        <taxon>Eukaryota</taxon>
        <taxon>Metazoa</taxon>
        <taxon>Ecdysozoa</taxon>
        <taxon>Nematoda</taxon>
        <taxon>Chromadorea</taxon>
        <taxon>Rhabditida</taxon>
        <taxon>Rhabditina</taxon>
        <taxon>Rhabditomorpha</taxon>
        <taxon>Strongyloidea</taxon>
        <taxon>Trichostrongylidae</taxon>
        <taxon>Haemonchus</taxon>
    </lineage>
</organism>
<dbReference type="Gene3D" id="3.40.250.10">
    <property type="entry name" value="Rhodanese-like domain"/>
    <property type="match status" value="2"/>
</dbReference>
<dbReference type="OrthoDB" id="270167at2759"/>
<reference evidence="6" key="1">
    <citation type="submission" date="2017-02" db="UniProtKB">
        <authorList>
            <consortium name="WormBaseParasite"/>
        </authorList>
    </citation>
    <scope>IDENTIFICATION</scope>
</reference>
<evidence type="ECO:0000259" key="3">
    <source>
        <dbReference type="PROSITE" id="PS50206"/>
    </source>
</evidence>
<proteinExistence type="predicted"/>
<evidence type="ECO:0000313" key="6">
    <source>
        <dbReference type="WBParaSite" id="HPLM_0000065101-mRNA-1"/>
    </source>
</evidence>
<dbReference type="EMBL" id="UZAF01000540">
    <property type="protein sequence ID" value="VDO05978.1"/>
    <property type="molecule type" value="Genomic_DNA"/>
</dbReference>
<dbReference type="PANTHER" id="PTHR11364">
    <property type="entry name" value="THIOSULFATE SULFERTANSFERASE"/>
    <property type="match status" value="1"/>
</dbReference>
<dbReference type="SUPFAM" id="SSF52821">
    <property type="entry name" value="Rhodanese/Cell cycle control phosphatase"/>
    <property type="match status" value="1"/>
</dbReference>
<evidence type="ECO:0000256" key="1">
    <source>
        <dbReference type="ARBA" id="ARBA00022679"/>
    </source>
</evidence>
<dbReference type="STRING" id="6290.A0A0N4VTN4"/>
<accession>A0A0N4VTN4</accession>
<dbReference type="Proteomes" id="UP000268014">
    <property type="component" value="Unassembled WGS sequence"/>
</dbReference>
<dbReference type="InterPro" id="IPR001763">
    <property type="entry name" value="Rhodanese-like_dom"/>
</dbReference>
<keyword evidence="2" id="KW-0677">Repeat</keyword>
<keyword evidence="1" id="KW-0808">Transferase</keyword>
<gene>
    <name evidence="4" type="ORF">HPLM_LOCUS652</name>
</gene>
<dbReference type="PANTHER" id="PTHR11364:SF27">
    <property type="entry name" value="SULFURTRANSFERASE"/>
    <property type="match status" value="1"/>
</dbReference>
<dbReference type="GO" id="GO:0005739">
    <property type="term" value="C:mitochondrion"/>
    <property type="evidence" value="ECO:0007669"/>
    <property type="project" value="TreeGrafter"/>
</dbReference>
<dbReference type="PROSITE" id="PS00380">
    <property type="entry name" value="RHODANESE_1"/>
    <property type="match status" value="1"/>
</dbReference>
<evidence type="ECO:0000256" key="2">
    <source>
        <dbReference type="ARBA" id="ARBA00022737"/>
    </source>
</evidence>
<reference evidence="4 5" key="2">
    <citation type="submission" date="2018-11" db="EMBL/GenBank/DDBJ databases">
        <authorList>
            <consortium name="Pathogen Informatics"/>
        </authorList>
    </citation>
    <scope>NUCLEOTIDE SEQUENCE [LARGE SCALE GENOMIC DNA]</scope>
    <source>
        <strain evidence="4 5">MHpl1</strain>
    </source>
</reference>
<dbReference type="PROSITE" id="PS50206">
    <property type="entry name" value="RHODANESE_3"/>
    <property type="match status" value="1"/>
</dbReference>
<dbReference type="CDD" id="cd01448">
    <property type="entry name" value="TST_Repeat_1"/>
    <property type="match status" value="1"/>
</dbReference>
<name>A0A0N4VTN4_HAEPC</name>
<evidence type="ECO:0000313" key="5">
    <source>
        <dbReference type="Proteomes" id="UP000268014"/>
    </source>
</evidence>
<dbReference type="WBParaSite" id="HPLM_0000065101-mRNA-1">
    <property type="protein sequence ID" value="HPLM_0000065101-mRNA-1"/>
    <property type="gene ID" value="HPLM_0000065101"/>
</dbReference>
<dbReference type="InterPro" id="IPR001307">
    <property type="entry name" value="Thiosulphate_STrfase_CS"/>
</dbReference>
<dbReference type="InterPro" id="IPR036873">
    <property type="entry name" value="Rhodanese-like_dom_sf"/>
</dbReference>
<feature type="domain" description="Rhodanese" evidence="3">
    <location>
        <begin position="17"/>
        <end position="93"/>
    </location>
</feature>
<keyword evidence="5" id="KW-1185">Reference proteome</keyword>
<dbReference type="InterPro" id="IPR045078">
    <property type="entry name" value="TST/MPST-like"/>
</dbReference>
<dbReference type="GO" id="GO:0004792">
    <property type="term" value="F:thiosulfate-cyanide sulfurtransferase activity"/>
    <property type="evidence" value="ECO:0007669"/>
    <property type="project" value="InterPro"/>
</dbReference>
<evidence type="ECO:0000313" key="4">
    <source>
        <dbReference type="EMBL" id="VDO05978.1"/>
    </source>
</evidence>
<sequence>MSIFHTVTPEWLAQHMPRAYVEEHIPGAVLFNIDAAFYPSKYIRFDLYPPEVFERYMRLLGVNNDDHVYGHGKVSVLDGGLDAWKKAGYPVTNQVVQRRVRSSKHWTELNMWV</sequence>
<protein>
    <submittedName>
        <fullName evidence="6">Rhodanese domain-containing protein</fullName>
    </submittedName>
</protein>